<dbReference type="InterPro" id="IPR016181">
    <property type="entry name" value="Acyl_CoA_acyltransferase"/>
</dbReference>
<gene>
    <name evidence="2" type="ORF">G443_002567</name>
</gene>
<organism evidence="2 3">
    <name type="scientific">Actinoalloteichus caeruleus DSM 43889</name>
    <dbReference type="NCBI Taxonomy" id="1120930"/>
    <lineage>
        <taxon>Bacteria</taxon>
        <taxon>Bacillati</taxon>
        <taxon>Actinomycetota</taxon>
        <taxon>Actinomycetes</taxon>
        <taxon>Pseudonocardiales</taxon>
        <taxon>Pseudonocardiaceae</taxon>
        <taxon>Actinoalloteichus</taxon>
        <taxon>Actinoalloteichus cyanogriseus</taxon>
    </lineage>
</organism>
<sequence>MRERVVEELCADAWPAVTEERVLGWRFRAAAGFTLRANSGMPGAEAAEVSRVAPLLLAFAGTHGIVPRAQVVLGDPVEAGLRAFGWRPDHDSETLVLSGPLAALAGGARTSGAPPRPEGVPSRLVSVGGGRSHAVGVSGPPAAGPAHRVHLAPPGPAWWELTAGTGAPGAAERAVLAPARRGDHVVGFGASTVDGVPVAAVRGQVVGARGNRWLHVARLAVRPEHRRTGLARALVGALAGWAADRGAEHCVLQVTEGNRAARRLYEGLGCAEHHRYRYWSPG</sequence>
<proteinExistence type="predicted"/>
<dbReference type="PANTHER" id="PTHR43072">
    <property type="entry name" value="N-ACETYLTRANSFERASE"/>
    <property type="match status" value="1"/>
</dbReference>
<accession>A0ABT1JJ16</accession>
<dbReference type="SUPFAM" id="SSF55729">
    <property type="entry name" value="Acyl-CoA N-acyltransferases (Nat)"/>
    <property type="match status" value="1"/>
</dbReference>
<dbReference type="RefSeq" id="WP_026417308.1">
    <property type="nucleotide sequence ID" value="NZ_AUBJ02000001.1"/>
</dbReference>
<dbReference type="CDD" id="cd04301">
    <property type="entry name" value="NAT_SF"/>
    <property type="match status" value="1"/>
</dbReference>
<feature type="domain" description="N-acetyltransferase" evidence="1">
    <location>
        <begin position="145"/>
        <end position="282"/>
    </location>
</feature>
<dbReference type="Proteomes" id="UP000791080">
    <property type="component" value="Unassembled WGS sequence"/>
</dbReference>
<evidence type="ECO:0000259" key="1">
    <source>
        <dbReference type="PROSITE" id="PS51186"/>
    </source>
</evidence>
<protein>
    <submittedName>
        <fullName evidence="2">Acetyltransferase (GNAT) family protein</fullName>
    </submittedName>
</protein>
<dbReference type="Gene3D" id="3.40.630.30">
    <property type="match status" value="1"/>
</dbReference>
<dbReference type="PANTHER" id="PTHR43072:SF60">
    <property type="entry name" value="L-2,4-DIAMINOBUTYRIC ACID ACETYLTRANSFERASE"/>
    <property type="match status" value="1"/>
</dbReference>
<dbReference type="PROSITE" id="PS51186">
    <property type="entry name" value="GNAT"/>
    <property type="match status" value="1"/>
</dbReference>
<evidence type="ECO:0000313" key="2">
    <source>
        <dbReference type="EMBL" id="MCP2332297.1"/>
    </source>
</evidence>
<dbReference type="InterPro" id="IPR056935">
    <property type="entry name" value="Rv0428c-like_C"/>
</dbReference>
<reference evidence="2 3" key="2">
    <citation type="submission" date="2022-06" db="EMBL/GenBank/DDBJ databases">
        <title>Genomic Encyclopedia of Type Strains, Phase I: the one thousand microbial genomes (KMG-I) project.</title>
        <authorList>
            <person name="Kyrpides N."/>
        </authorList>
    </citation>
    <scope>NUCLEOTIDE SEQUENCE [LARGE SCALE GENOMIC DNA]</scope>
    <source>
        <strain evidence="2 3">DSM 43889</strain>
    </source>
</reference>
<dbReference type="Pfam" id="PF24553">
    <property type="entry name" value="Rv0428c_C"/>
    <property type="match status" value="2"/>
</dbReference>
<dbReference type="EMBL" id="AUBJ02000001">
    <property type="protein sequence ID" value="MCP2332297.1"/>
    <property type="molecule type" value="Genomic_DNA"/>
</dbReference>
<reference evidence="2 3" key="1">
    <citation type="submission" date="2013-07" db="EMBL/GenBank/DDBJ databases">
        <authorList>
            <consortium name="DOE Joint Genome Institute"/>
            <person name="Reeve W."/>
            <person name="Huntemann M."/>
            <person name="Han J."/>
            <person name="Chen A."/>
            <person name="Kyrpides N."/>
            <person name="Mavromatis K."/>
            <person name="Markowitz V."/>
            <person name="Palaniappan K."/>
            <person name="Ivanova N."/>
            <person name="Schaumberg A."/>
            <person name="Pati A."/>
            <person name="Liolios K."/>
            <person name="Nordberg H.P."/>
            <person name="Cantor M.N."/>
            <person name="Hua S.X."/>
            <person name="Woyke T."/>
        </authorList>
    </citation>
    <scope>NUCLEOTIDE SEQUENCE [LARGE SCALE GENOMIC DNA]</scope>
    <source>
        <strain evidence="2 3">DSM 43889</strain>
    </source>
</reference>
<dbReference type="InterPro" id="IPR000182">
    <property type="entry name" value="GNAT_dom"/>
</dbReference>
<name>A0ABT1JJ16_ACTCY</name>
<comment type="caution">
    <text evidence="2">The sequence shown here is derived from an EMBL/GenBank/DDBJ whole genome shotgun (WGS) entry which is preliminary data.</text>
</comment>
<evidence type="ECO:0000313" key="3">
    <source>
        <dbReference type="Proteomes" id="UP000791080"/>
    </source>
</evidence>
<keyword evidence="3" id="KW-1185">Reference proteome</keyword>